<dbReference type="STRING" id="341454.A0A4S2MHL6"/>
<evidence type="ECO:0000313" key="2">
    <source>
        <dbReference type="EMBL" id="TGZ76360.1"/>
    </source>
</evidence>
<feature type="compositionally biased region" description="Low complexity" evidence="1">
    <location>
        <begin position="814"/>
        <end position="829"/>
    </location>
</feature>
<dbReference type="OrthoDB" id="539213at2759"/>
<gene>
    <name evidence="2" type="ORF">EX30DRAFT_336690</name>
</gene>
<dbReference type="PANTHER" id="PTHR43558:SF6">
    <property type="entry name" value="REDUCTASE, PUTATIVE (AFU_ORTHOLOGUE AFUA_3G10540)-RELATED"/>
    <property type="match status" value="1"/>
</dbReference>
<sequence length="959" mass="110118">MISAYFSTCRLAHPFRRRQYLSRALANCTRPLTVSLHCCLASSPPLSSPLFCIFCPPDPHFNSPPSYHSRAMADDAPSSPGPFLTLPITNANNTTGNVCIAQIQAHLDYYEHERAQLAQNHASSNGPSSLVDLTVQRIIKSLRDDPTPESLEIVLKNTPPTILPKVIQDPSLHYSIFRRWGQTHEIKKDVVDVDEYVFRNERDMRRRPEAEWNRLLVTLDHADGFWPESEMQPDGTRLLKRKMPPREHWAILGEKIQKEIRVHGTTESFKNRFESMTGNILKGLNWDNVFVAGGLPLACLTCVDEETEKKLIGSDIDLYIYGLGPEDANAKAEEIWNVWSDNVGDKPKMVIRNAKTFTFISEYPTRRVQIVLKLIPNPAAVLLNFDLDQCAIGWNGQEVLMLPRCARAVETGYTVFTTDLVYGHYLGDRRASQEMRILKYADRGFGILFPAAILAATEIDFAARGDDHRPWHRRDNPQEPEVVTGKKAVLRLAYLARDTVHRFFIGPTEASLLALEDDDYYEDEDLQTMKEWTPPSEPRGVDFCQLDGEPQYRGGAIGNRNGLKMFESFMRMVAAWTFDVEGKIKLNKESFNPVDYMQGSYDDLPKYDWDASFDLKAYAAKIEDHNNEIFGRVKDRLLDAAGLNMYNHPPMIWRGVLTRRIRRIFTAPTFSEALTKQITIPLWAPRTLSTYISSLTSSIMQTHTLPPTDEFTILVPGHNGTLKTTSNIIPIPPSPLPDGYSFHMWVIGNTTSWARFDRRVDEIFECLWTLYHQQFTIDSMSSDITPPRDSHADDGVADLLKEMFQRRPVPSGTSLAANASPSSSSSSGSTWPDEREKQTWSHWLHQRPYRVYRNYVEDAWHDLYREMFWFVPAQEEWYWDEERDGGSDAGVWGEWRERESNEARREREAEWRERWQRVVPETWGGRLEWERMEERGVKRRRGEEEGVGMAGAGRRDILG</sequence>
<dbReference type="AlphaFoldDB" id="A0A4S2MHL6"/>
<dbReference type="Proteomes" id="UP000298138">
    <property type="component" value="Unassembled WGS sequence"/>
</dbReference>
<protein>
    <submittedName>
        <fullName evidence="2">Uncharacterized protein</fullName>
    </submittedName>
</protein>
<dbReference type="InterPro" id="IPR053354">
    <property type="entry name" value="MGDG_epimerase"/>
</dbReference>
<reference evidence="2 3" key="1">
    <citation type="submission" date="2019-04" db="EMBL/GenBank/DDBJ databases">
        <title>Comparative genomics and transcriptomics to analyze fruiting body development in filamentous ascomycetes.</title>
        <authorList>
            <consortium name="DOE Joint Genome Institute"/>
            <person name="Lutkenhaus R."/>
            <person name="Traeger S."/>
            <person name="Breuer J."/>
            <person name="Kuo A."/>
            <person name="Lipzen A."/>
            <person name="Pangilinan J."/>
            <person name="Dilworth D."/>
            <person name="Sandor L."/>
            <person name="Poggeler S."/>
            <person name="Barry K."/>
            <person name="Grigoriev I.V."/>
            <person name="Nowrousian M."/>
        </authorList>
    </citation>
    <scope>NUCLEOTIDE SEQUENCE [LARGE SCALE GENOMIC DNA]</scope>
    <source>
        <strain evidence="2 3">CBS 389.68</strain>
    </source>
</reference>
<dbReference type="PANTHER" id="PTHR43558">
    <property type="entry name" value="REDUCTASE, PUTATIVE (AFU_ORTHOLOGUE AFUA_3G10540)-RELATED"/>
    <property type="match status" value="1"/>
</dbReference>
<dbReference type="EMBL" id="ML220182">
    <property type="protein sequence ID" value="TGZ76360.1"/>
    <property type="molecule type" value="Genomic_DNA"/>
</dbReference>
<accession>A0A4S2MHL6</accession>
<keyword evidence="3" id="KW-1185">Reference proteome</keyword>
<feature type="region of interest" description="Disordered" evidence="1">
    <location>
        <begin position="810"/>
        <end position="833"/>
    </location>
</feature>
<organism evidence="2 3">
    <name type="scientific">Ascodesmis nigricans</name>
    <dbReference type="NCBI Taxonomy" id="341454"/>
    <lineage>
        <taxon>Eukaryota</taxon>
        <taxon>Fungi</taxon>
        <taxon>Dikarya</taxon>
        <taxon>Ascomycota</taxon>
        <taxon>Pezizomycotina</taxon>
        <taxon>Pezizomycetes</taxon>
        <taxon>Pezizales</taxon>
        <taxon>Ascodesmidaceae</taxon>
        <taxon>Ascodesmis</taxon>
    </lineage>
</organism>
<dbReference type="InParanoid" id="A0A4S2MHL6"/>
<proteinExistence type="predicted"/>
<evidence type="ECO:0000313" key="3">
    <source>
        <dbReference type="Proteomes" id="UP000298138"/>
    </source>
</evidence>
<feature type="region of interest" description="Disordered" evidence="1">
    <location>
        <begin position="940"/>
        <end position="959"/>
    </location>
</feature>
<name>A0A4S2MHL6_9PEZI</name>
<evidence type="ECO:0000256" key="1">
    <source>
        <dbReference type="SAM" id="MobiDB-lite"/>
    </source>
</evidence>